<feature type="binding site" evidence="6">
    <location>
        <position position="262"/>
    </location>
    <ligand>
        <name>substrate</name>
    </ligand>
</feature>
<dbReference type="HAMAP" id="MF_00313">
    <property type="entry name" value="Glutaminase"/>
    <property type="match status" value="1"/>
</dbReference>
<dbReference type="RefSeq" id="WP_087278002.1">
    <property type="nucleotide sequence ID" value="NZ_CP021455.1"/>
</dbReference>
<evidence type="ECO:0000256" key="3">
    <source>
        <dbReference type="ARBA" id="ARBA00012918"/>
    </source>
</evidence>
<dbReference type="PANTHER" id="PTHR12544">
    <property type="entry name" value="GLUTAMINASE"/>
    <property type="match status" value="1"/>
</dbReference>
<evidence type="ECO:0000256" key="4">
    <source>
        <dbReference type="ARBA" id="ARBA00022801"/>
    </source>
</evidence>
<evidence type="ECO:0000313" key="8">
    <source>
        <dbReference type="Proteomes" id="UP000196138"/>
    </source>
</evidence>
<dbReference type="Gene3D" id="3.40.710.10">
    <property type="entry name" value="DD-peptidase/beta-lactamase superfamily"/>
    <property type="match status" value="1"/>
</dbReference>
<dbReference type="PANTHER" id="PTHR12544:SF29">
    <property type="entry name" value="GLUTAMINASE"/>
    <property type="match status" value="1"/>
</dbReference>
<name>A0A1Y0EKD8_9BURK</name>
<evidence type="ECO:0000256" key="1">
    <source>
        <dbReference type="ARBA" id="ARBA00011076"/>
    </source>
</evidence>
<dbReference type="GO" id="GO:0006537">
    <property type="term" value="P:glutamate biosynthetic process"/>
    <property type="evidence" value="ECO:0007669"/>
    <property type="project" value="TreeGrafter"/>
</dbReference>
<feature type="binding site" evidence="6">
    <location>
        <position position="191"/>
    </location>
    <ligand>
        <name>substrate</name>
    </ligand>
</feature>
<dbReference type="EMBL" id="CP021455">
    <property type="protein sequence ID" value="ARU04105.1"/>
    <property type="molecule type" value="Genomic_DNA"/>
</dbReference>
<feature type="binding site" evidence="6">
    <location>
        <position position="160"/>
    </location>
    <ligand>
        <name>substrate</name>
    </ligand>
</feature>
<comment type="subunit">
    <text evidence="2 6">Homotetramer.</text>
</comment>
<protein>
    <recommendedName>
        <fullName evidence="3 6">Glutaminase</fullName>
        <ecNumber evidence="3 6">3.5.1.2</ecNumber>
    </recommendedName>
</protein>
<dbReference type="FunFam" id="3.40.710.10:FF:000005">
    <property type="entry name" value="Glutaminase"/>
    <property type="match status" value="1"/>
</dbReference>
<accession>A0A1Y0EKD8</accession>
<reference evidence="7 8" key="1">
    <citation type="submission" date="2017-05" db="EMBL/GenBank/DDBJ databases">
        <authorList>
            <person name="Song R."/>
            <person name="Chenine A.L."/>
            <person name="Ruprecht R.M."/>
        </authorList>
    </citation>
    <scope>NUCLEOTIDE SEQUENCE [LARGE SCALE GENOMIC DNA]</scope>
    <source>
        <strain evidence="7 8">DSM 26136</strain>
    </source>
</reference>
<dbReference type="GO" id="GO:0004359">
    <property type="term" value="F:glutaminase activity"/>
    <property type="evidence" value="ECO:0007669"/>
    <property type="project" value="UniProtKB-UniRule"/>
</dbReference>
<proteinExistence type="inferred from homology"/>
<gene>
    <name evidence="6" type="primary">glsA</name>
    <name evidence="7" type="ORF">CCO03_04925</name>
</gene>
<sequence>MDLQPVLDGIVAALAPLAGAEGKVADYIPALACISPQHLGLALRTCEGAASQAGEGAQPFSVQSISKVFTLTLAMRHLDERELWQRIGVEPSGTAFNSLVQLEFEGGKPRNPFINAGAIAVADRLVSVYGQAGAKAALLALVSDLCGEPVVFDEAVAASEAATGFRNMAMCNFMKGFGQIDNAVEAVLDVYFHQCALRMSCVQLARALGYLCRDGAHPLRGSEQVVSERQARRINALMLTCGTYDAAGEFAYRIGLPCKSGVGGGIVAVMPDRLTLAVWSPPLDEAGNSLLGQVALEQFVSRTGLSVF</sequence>
<dbReference type="NCBIfam" id="TIGR03814">
    <property type="entry name" value="Gln_ase"/>
    <property type="match status" value="1"/>
</dbReference>
<dbReference type="EC" id="3.5.1.2" evidence="3 6"/>
<keyword evidence="4 6" id="KW-0378">Hydrolase</keyword>
<dbReference type="InterPro" id="IPR012338">
    <property type="entry name" value="Beta-lactam/transpept-like"/>
</dbReference>
<dbReference type="OrthoDB" id="9788822at2"/>
<feature type="binding site" evidence="6">
    <location>
        <position position="115"/>
    </location>
    <ligand>
        <name>substrate</name>
    </ligand>
</feature>
<comment type="similarity">
    <text evidence="1 6">Belongs to the glutaminase family.</text>
</comment>
<dbReference type="Proteomes" id="UP000196138">
    <property type="component" value="Chromosome"/>
</dbReference>
<dbReference type="AlphaFoldDB" id="A0A1Y0EKD8"/>
<keyword evidence="6" id="KW-0007">Acetylation</keyword>
<dbReference type="Pfam" id="PF04960">
    <property type="entry name" value="Glutaminase"/>
    <property type="match status" value="1"/>
</dbReference>
<feature type="binding site" evidence="6">
    <location>
        <position position="64"/>
    </location>
    <ligand>
        <name>substrate</name>
    </ligand>
</feature>
<evidence type="ECO:0000256" key="2">
    <source>
        <dbReference type="ARBA" id="ARBA00011881"/>
    </source>
</evidence>
<dbReference type="NCBIfam" id="NF002132">
    <property type="entry name" value="PRK00971.1-1"/>
    <property type="match status" value="1"/>
</dbReference>
<comment type="catalytic activity">
    <reaction evidence="5 6">
        <text>L-glutamine + H2O = L-glutamate + NH4(+)</text>
        <dbReference type="Rhea" id="RHEA:15889"/>
        <dbReference type="ChEBI" id="CHEBI:15377"/>
        <dbReference type="ChEBI" id="CHEBI:28938"/>
        <dbReference type="ChEBI" id="CHEBI:29985"/>
        <dbReference type="ChEBI" id="CHEBI:58359"/>
        <dbReference type="EC" id="3.5.1.2"/>
    </reaction>
</comment>
<evidence type="ECO:0000313" key="7">
    <source>
        <dbReference type="EMBL" id="ARU04105.1"/>
    </source>
</evidence>
<organism evidence="7 8">
    <name type="scientific">Comamonas serinivorans</name>
    <dbReference type="NCBI Taxonomy" id="1082851"/>
    <lineage>
        <taxon>Bacteria</taxon>
        <taxon>Pseudomonadati</taxon>
        <taxon>Pseudomonadota</taxon>
        <taxon>Betaproteobacteria</taxon>
        <taxon>Burkholderiales</taxon>
        <taxon>Comamonadaceae</taxon>
        <taxon>Comamonas</taxon>
    </lineage>
</organism>
<dbReference type="NCBIfam" id="NF002133">
    <property type="entry name" value="PRK00971.1-2"/>
    <property type="match status" value="1"/>
</dbReference>
<dbReference type="SUPFAM" id="SSF56601">
    <property type="entry name" value="beta-lactamase/transpeptidase-like"/>
    <property type="match status" value="1"/>
</dbReference>
<feature type="binding site" evidence="6">
    <location>
        <position position="244"/>
    </location>
    <ligand>
        <name>substrate</name>
    </ligand>
</feature>
<keyword evidence="8" id="KW-1185">Reference proteome</keyword>
<evidence type="ECO:0000256" key="5">
    <source>
        <dbReference type="ARBA" id="ARBA00049534"/>
    </source>
</evidence>
<dbReference type="InterPro" id="IPR015868">
    <property type="entry name" value="Glutaminase"/>
</dbReference>
<dbReference type="GO" id="GO:0006543">
    <property type="term" value="P:L-glutamine catabolic process"/>
    <property type="evidence" value="ECO:0007669"/>
    <property type="project" value="TreeGrafter"/>
</dbReference>
<dbReference type="KEGG" id="cser:CCO03_04925"/>
<feature type="binding site" evidence="6">
    <location>
        <position position="167"/>
    </location>
    <ligand>
        <name>substrate</name>
    </ligand>
</feature>
<evidence type="ECO:0000256" key="6">
    <source>
        <dbReference type="HAMAP-Rule" id="MF_00313"/>
    </source>
</evidence>